<reference evidence="2" key="1">
    <citation type="submission" date="2022-07" db="EMBL/GenBank/DDBJ databases">
        <title>Genome Sequence of Physisporinus lineatus.</title>
        <authorList>
            <person name="Buettner E."/>
        </authorList>
    </citation>
    <scope>NUCLEOTIDE SEQUENCE</scope>
    <source>
        <strain evidence="2">VT162</strain>
    </source>
</reference>
<feature type="compositionally biased region" description="Basic and acidic residues" evidence="1">
    <location>
        <begin position="170"/>
        <end position="179"/>
    </location>
</feature>
<dbReference type="Proteomes" id="UP001212997">
    <property type="component" value="Unassembled WGS sequence"/>
</dbReference>
<dbReference type="AlphaFoldDB" id="A0AAD5US48"/>
<dbReference type="EMBL" id="JANAWD010000720">
    <property type="protein sequence ID" value="KAJ3476338.1"/>
    <property type="molecule type" value="Genomic_DNA"/>
</dbReference>
<organism evidence="2 3">
    <name type="scientific">Meripilus lineatus</name>
    <dbReference type="NCBI Taxonomy" id="2056292"/>
    <lineage>
        <taxon>Eukaryota</taxon>
        <taxon>Fungi</taxon>
        <taxon>Dikarya</taxon>
        <taxon>Basidiomycota</taxon>
        <taxon>Agaricomycotina</taxon>
        <taxon>Agaricomycetes</taxon>
        <taxon>Polyporales</taxon>
        <taxon>Meripilaceae</taxon>
        <taxon>Meripilus</taxon>
    </lineage>
</organism>
<feature type="region of interest" description="Disordered" evidence="1">
    <location>
        <begin position="324"/>
        <end position="387"/>
    </location>
</feature>
<evidence type="ECO:0000313" key="3">
    <source>
        <dbReference type="Proteomes" id="UP001212997"/>
    </source>
</evidence>
<gene>
    <name evidence="2" type="ORF">NLI96_g11226</name>
</gene>
<evidence type="ECO:0000313" key="2">
    <source>
        <dbReference type="EMBL" id="KAJ3476338.1"/>
    </source>
</evidence>
<feature type="compositionally biased region" description="Basic and acidic residues" evidence="1">
    <location>
        <begin position="217"/>
        <end position="245"/>
    </location>
</feature>
<sequence length="387" mass="42668">MLEQRVQRNDSPLATFPEQFKPLVAKLVHESDKTLQALSKHIHNELLPTQDDDDDEQCTAAHNALPIELVEKAITSVCSRNNFGLSGSFVSGKIPASWHVWRWEVKDKHLDWLPKAAKEKAASRSAERLQAREDVKSLFESLPAGDKDSILGVKNTNKLVTKDIGANTKGSKDIIDVDSGHVVNQSPSKSKKQKEKETSENIAEDVEGKRSVGRPKKAVDPEKAAKEKEKQEKKNAKVEKEKKQQEAQSKSRSLLANFFKPKAATPTKSTSGSKSPAGSSSTALKAQSDFERTFKPFTLKKGAELAPSPWERYHRRRSPDLKGKTVIVIDDEGDSQCPDIEMSDVRGDREVGQMSREVPSGSISHPLTPAKENPSEIRGAPNVGPNS</sequence>
<comment type="caution">
    <text evidence="2">The sequence shown here is derived from an EMBL/GenBank/DDBJ whole genome shotgun (WGS) entry which is preliminary data.</text>
</comment>
<proteinExistence type="predicted"/>
<evidence type="ECO:0000256" key="1">
    <source>
        <dbReference type="SAM" id="MobiDB-lite"/>
    </source>
</evidence>
<name>A0AAD5US48_9APHY</name>
<keyword evidence="3" id="KW-1185">Reference proteome</keyword>
<accession>A0AAD5US48</accession>
<protein>
    <submittedName>
        <fullName evidence="2">Uncharacterized protein</fullName>
    </submittedName>
</protein>
<feature type="region of interest" description="Disordered" evidence="1">
    <location>
        <begin position="170"/>
        <end position="292"/>
    </location>
</feature>
<feature type="compositionally biased region" description="Low complexity" evidence="1">
    <location>
        <begin position="263"/>
        <end position="283"/>
    </location>
</feature>